<dbReference type="GO" id="GO:0043161">
    <property type="term" value="P:proteasome-mediated ubiquitin-dependent protein catabolic process"/>
    <property type="evidence" value="ECO:0007669"/>
    <property type="project" value="TreeGrafter"/>
</dbReference>
<comment type="subcellular location">
    <subcellularLocation>
        <location evidence="1">Membrane</location>
        <topology evidence="1">Multi-pass membrane protein</topology>
    </subcellularLocation>
</comment>
<evidence type="ECO:0000256" key="2">
    <source>
        <dbReference type="ARBA" id="ARBA00022692"/>
    </source>
</evidence>
<dbReference type="GO" id="GO:0016020">
    <property type="term" value="C:membrane"/>
    <property type="evidence" value="ECO:0007669"/>
    <property type="project" value="UniProtKB-SubCell"/>
</dbReference>
<evidence type="ECO:0000256" key="7">
    <source>
        <dbReference type="ARBA" id="ARBA00023136"/>
    </source>
</evidence>
<dbReference type="Proteomes" id="UP000085678">
    <property type="component" value="Unplaced"/>
</dbReference>
<reference evidence="13" key="1">
    <citation type="submission" date="2025-08" db="UniProtKB">
        <authorList>
            <consortium name="RefSeq"/>
        </authorList>
    </citation>
    <scope>IDENTIFICATION</scope>
    <source>
        <tissue evidence="13">Gonads</tissue>
    </source>
</reference>
<dbReference type="OrthoDB" id="4752984at2759"/>
<dbReference type="PROSITE" id="PS50089">
    <property type="entry name" value="ZF_RING_2"/>
    <property type="match status" value="1"/>
</dbReference>
<feature type="region of interest" description="Disordered" evidence="9">
    <location>
        <begin position="591"/>
        <end position="637"/>
    </location>
</feature>
<dbReference type="Pfam" id="PF13923">
    <property type="entry name" value="zf-C3HC4_2"/>
    <property type="match status" value="1"/>
</dbReference>
<feature type="transmembrane region" description="Helical" evidence="10">
    <location>
        <begin position="202"/>
        <end position="223"/>
    </location>
</feature>
<dbReference type="InterPro" id="IPR025754">
    <property type="entry name" value="TRC8_N_dom"/>
</dbReference>
<feature type="transmembrane region" description="Helical" evidence="10">
    <location>
        <begin position="122"/>
        <end position="139"/>
    </location>
</feature>
<dbReference type="InterPro" id="IPR001841">
    <property type="entry name" value="Znf_RING"/>
</dbReference>
<dbReference type="OMA" id="VFRIFWI"/>
<dbReference type="PANTHER" id="PTHR22763">
    <property type="entry name" value="RING ZINC FINGER PROTEIN"/>
    <property type="match status" value="1"/>
</dbReference>
<keyword evidence="12" id="KW-1185">Reference proteome</keyword>
<feature type="transmembrane region" description="Helical" evidence="10">
    <location>
        <begin position="80"/>
        <end position="101"/>
    </location>
</feature>
<organism evidence="12 13">
    <name type="scientific">Lingula anatina</name>
    <name type="common">Brachiopod</name>
    <name type="synonym">Lingula unguis</name>
    <dbReference type="NCBI Taxonomy" id="7574"/>
    <lineage>
        <taxon>Eukaryota</taxon>
        <taxon>Metazoa</taxon>
        <taxon>Spiralia</taxon>
        <taxon>Lophotrochozoa</taxon>
        <taxon>Brachiopoda</taxon>
        <taxon>Linguliformea</taxon>
        <taxon>Lingulata</taxon>
        <taxon>Lingulida</taxon>
        <taxon>Linguloidea</taxon>
        <taxon>Lingulidae</taxon>
        <taxon>Lingula</taxon>
    </lineage>
</organism>
<evidence type="ECO:0000256" key="10">
    <source>
        <dbReference type="SAM" id="Phobius"/>
    </source>
</evidence>
<evidence type="ECO:0000256" key="6">
    <source>
        <dbReference type="ARBA" id="ARBA00022989"/>
    </source>
</evidence>
<keyword evidence="4 8" id="KW-0863">Zinc-finger</keyword>
<evidence type="ECO:0000313" key="12">
    <source>
        <dbReference type="Proteomes" id="UP000085678"/>
    </source>
</evidence>
<keyword evidence="2 10" id="KW-0812">Transmembrane</keyword>
<evidence type="ECO:0000256" key="8">
    <source>
        <dbReference type="PROSITE-ProRule" id="PRU00175"/>
    </source>
</evidence>
<dbReference type="InParanoid" id="A0A1S3HA90"/>
<keyword evidence="7 10" id="KW-0472">Membrane</keyword>
<feature type="transmembrane region" description="Helical" evidence="10">
    <location>
        <begin position="175"/>
        <end position="196"/>
    </location>
</feature>
<feature type="transmembrane region" description="Helical" evidence="10">
    <location>
        <begin position="387"/>
        <end position="406"/>
    </location>
</feature>
<evidence type="ECO:0000259" key="11">
    <source>
        <dbReference type="PROSITE" id="PS50089"/>
    </source>
</evidence>
<dbReference type="SMART" id="SM00744">
    <property type="entry name" value="RINGv"/>
    <property type="match status" value="1"/>
</dbReference>
<dbReference type="InterPro" id="IPR050731">
    <property type="entry name" value="HRD1_E3_ubiq-ligases"/>
</dbReference>
<dbReference type="PANTHER" id="PTHR22763:SF191">
    <property type="entry name" value="RING FINGER PROTEIN 145 HOMOLOG"/>
    <property type="match status" value="1"/>
</dbReference>
<sequence length="637" mass="72556">MPIESEFLLTCVNVILRVPALYIYEIWSRDEFSANIQKQLGADEAAGEGELAPGAAMLDLTLPCLALAIAFLPIEKLVDFYMYVMSAVLVIICAGLCKVYIMTEIEDFEKSGGRNEINLMRLGIHLSLQCLIISVITYLLHLKHWTRFTLLVYTVPIIARLCYVNPYTLLSTWEFGCTYSVILVIILFISHLSQIFDVINQGLHEASVGLAVYGWLSYILILWRKLSMQVQFLLFWVSMFFFRLYINANTLDNPLFEDGWLDGWLLIFLASIGDCCGTAVSVFGLCVTVSYASYATLAATKLYLQGWNGFTDDLMLHGGWTEGFTMFLLAMQTGITELKSEERAFLMSIVLFILVSSLLQSMYEITDPILLGLSASHNKSLVKHVKAVLLCTFLWIFPLFMTYIICSVFDVDLWLLVIVSSCLLTSVQVIGSLVVYSLFFYDALLTEPWEKLDDYVYYARATIRVLEFLVAVFVVFYGTKESIFGQWSWINSSILIIHFYFNIWQRAQEGWRSFLLRKEAVTKILSLPEATEEQLAAHNDVCAICYQELKTARITPCQHYFHALCLRKWFYVQNRCPMCHTTITMPGEGTATEAEQDEELPNEANIQDDVGDDVPRNEEARDDVPANEEAPDQDFID</sequence>
<feature type="compositionally biased region" description="Acidic residues" evidence="9">
    <location>
        <begin position="625"/>
        <end position="637"/>
    </location>
</feature>
<feature type="transmembrane region" description="Helical" evidence="10">
    <location>
        <begin position="266"/>
        <end position="292"/>
    </location>
</feature>
<dbReference type="AlphaFoldDB" id="A0A1S3HA90"/>
<dbReference type="InterPro" id="IPR013083">
    <property type="entry name" value="Znf_RING/FYVE/PHD"/>
</dbReference>
<dbReference type="Gene3D" id="3.30.40.10">
    <property type="entry name" value="Zinc/RING finger domain, C3HC4 (zinc finger)"/>
    <property type="match status" value="1"/>
</dbReference>
<dbReference type="GeneID" id="106152838"/>
<evidence type="ECO:0000256" key="1">
    <source>
        <dbReference type="ARBA" id="ARBA00004141"/>
    </source>
</evidence>
<evidence type="ECO:0000256" key="5">
    <source>
        <dbReference type="ARBA" id="ARBA00022833"/>
    </source>
</evidence>
<proteinExistence type="predicted"/>
<feature type="transmembrane region" description="Helical" evidence="10">
    <location>
        <begin position="230"/>
        <end position="246"/>
    </location>
</feature>
<feature type="compositionally biased region" description="Basic and acidic residues" evidence="9">
    <location>
        <begin position="613"/>
        <end position="624"/>
    </location>
</feature>
<evidence type="ECO:0000256" key="9">
    <source>
        <dbReference type="SAM" id="MobiDB-lite"/>
    </source>
</evidence>
<protein>
    <submittedName>
        <fullName evidence="13">RING finger protein 145</fullName>
    </submittedName>
</protein>
<dbReference type="GO" id="GO:0008270">
    <property type="term" value="F:zinc ion binding"/>
    <property type="evidence" value="ECO:0007669"/>
    <property type="project" value="UniProtKB-KW"/>
</dbReference>
<dbReference type="SUPFAM" id="SSF57850">
    <property type="entry name" value="RING/U-box"/>
    <property type="match status" value="1"/>
</dbReference>
<keyword evidence="6 10" id="KW-1133">Transmembrane helix</keyword>
<dbReference type="GO" id="GO:0036503">
    <property type="term" value="P:ERAD pathway"/>
    <property type="evidence" value="ECO:0007669"/>
    <property type="project" value="TreeGrafter"/>
</dbReference>
<dbReference type="SMART" id="SM00184">
    <property type="entry name" value="RING"/>
    <property type="match status" value="1"/>
</dbReference>
<dbReference type="GO" id="GO:0012505">
    <property type="term" value="C:endomembrane system"/>
    <property type="evidence" value="ECO:0007669"/>
    <property type="project" value="TreeGrafter"/>
</dbReference>
<dbReference type="GO" id="GO:0061630">
    <property type="term" value="F:ubiquitin protein ligase activity"/>
    <property type="evidence" value="ECO:0007669"/>
    <property type="project" value="TreeGrafter"/>
</dbReference>
<dbReference type="KEGG" id="lak:106152838"/>
<dbReference type="RefSeq" id="XP_013382029.1">
    <property type="nucleotide sequence ID" value="XM_013526575.1"/>
</dbReference>
<feature type="transmembrane region" description="Helical" evidence="10">
    <location>
        <begin position="413"/>
        <end position="441"/>
    </location>
</feature>
<feature type="domain" description="RING-type" evidence="11">
    <location>
        <begin position="542"/>
        <end position="580"/>
    </location>
</feature>
<evidence type="ECO:0000256" key="4">
    <source>
        <dbReference type="ARBA" id="ARBA00022771"/>
    </source>
</evidence>
<feature type="transmembrane region" description="Helical" evidence="10">
    <location>
        <begin position="145"/>
        <end position="163"/>
    </location>
</feature>
<evidence type="ECO:0000313" key="13">
    <source>
        <dbReference type="RefSeq" id="XP_013382029.1"/>
    </source>
</evidence>
<accession>A0A1S3HA90</accession>
<evidence type="ECO:0000256" key="3">
    <source>
        <dbReference type="ARBA" id="ARBA00022723"/>
    </source>
</evidence>
<dbReference type="STRING" id="7574.A0A1S3HA90"/>
<dbReference type="Pfam" id="PF13705">
    <property type="entry name" value="TRC8_N"/>
    <property type="match status" value="1"/>
</dbReference>
<keyword evidence="5" id="KW-0862">Zinc</keyword>
<name>A0A1S3HA90_LINAN</name>
<keyword evidence="3" id="KW-0479">Metal-binding</keyword>
<dbReference type="CDD" id="cd16476">
    <property type="entry name" value="RING-H2_RNF139-like"/>
    <property type="match status" value="1"/>
</dbReference>
<gene>
    <name evidence="13" type="primary">LOC106152838</name>
</gene>
<feature type="transmembrane region" description="Helical" evidence="10">
    <location>
        <begin position="344"/>
        <end position="363"/>
    </location>
</feature>
<dbReference type="InterPro" id="IPR011016">
    <property type="entry name" value="Znf_RING-CH"/>
</dbReference>
<feature type="transmembrane region" description="Helical" evidence="10">
    <location>
        <begin position="461"/>
        <end position="479"/>
    </location>
</feature>